<evidence type="ECO:0000313" key="1">
    <source>
        <dbReference type="EMBL" id="MCQ8835835.1"/>
    </source>
</evidence>
<proteinExistence type="predicted"/>
<keyword evidence="2" id="KW-1185">Reference proteome</keyword>
<sequence length="138" mass="15646">MKRRAGLPAHVHGEAVRKALQEARPAGLHLKQLVKATKRTPAQVWTGIRFLRKIAVKEGLPPVTFNRRDGFQLSEEPEVWIAYERAIFGAELHRITNFITGIVAPHAKRTPEDEWARLVLEQLGGVKATLEVLTRMER</sequence>
<name>A0A9X2M3L4_STRMQ</name>
<reference evidence="1" key="1">
    <citation type="submission" date="2022-06" db="EMBL/GenBank/DDBJ databases">
        <title>WGS of actinobacteria.</title>
        <authorList>
            <person name="Thawai C."/>
        </authorList>
    </citation>
    <scope>NUCLEOTIDE SEQUENCE</scope>
    <source>
        <strain evidence="1">DSM 42010</strain>
    </source>
</reference>
<protein>
    <recommendedName>
        <fullName evidence="3">RacP protein</fullName>
    </recommendedName>
</protein>
<dbReference type="RefSeq" id="WP_257635947.1">
    <property type="nucleotide sequence ID" value="NZ_JANIIC010000093.1"/>
</dbReference>
<evidence type="ECO:0008006" key="3">
    <source>
        <dbReference type="Google" id="ProtNLM"/>
    </source>
</evidence>
<gene>
    <name evidence="1" type="ORF">NQU54_44190</name>
</gene>
<accession>A0A9X2M3L4</accession>
<organism evidence="1 2">
    <name type="scientific">Streptomyces malaysiensis subsp. samsunensis</name>
    <dbReference type="NCBI Taxonomy" id="459658"/>
    <lineage>
        <taxon>Bacteria</taxon>
        <taxon>Bacillati</taxon>
        <taxon>Actinomycetota</taxon>
        <taxon>Actinomycetes</taxon>
        <taxon>Kitasatosporales</taxon>
        <taxon>Streptomycetaceae</taxon>
        <taxon>Streptomyces</taxon>
        <taxon>Streptomyces violaceusniger group</taxon>
    </lineage>
</organism>
<dbReference type="AlphaFoldDB" id="A0A9X2M3L4"/>
<comment type="caution">
    <text evidence="1">The sequence shown here is derived from an EMBL/GenBank/DDBJ whole genome shotgun (WGS) entry which is preliminary data.</text>
</comment>
<dbReference type="EMBL" id="JANIIC010000093">
    <property type="protein sequence ID" value="MCQ8835835.1"/>
    <property type="molecule type" value="Genomic_DNA"/>
</dbReference>
<evidence type="ECO:0000313" key="2">
    <source>
        <dbReference type="Proteomes" id="UP001142400"/>
    </source>
</evidence>
<dbReference type="Proteomes" id="UP001142400">
    <property type="component" value="Unassembled WGS sequence"/>
</dbReference>